<evidence type="ECO:0000256" key="8">
    <source>
        <dbReference type="ARBA" id="ARBA00051934"/>
    </source>
</evidence>
<evidence type="ECO:0000256" key="3">
    <source>
        <dbReference type="ARBA" id="ARBA00013138"/>
    </source>
</evidence>
<dbReference type="Gene3D" id="3.40.640.10">
    <property type="entry name" value="Type I PLP-dependent aspartate aminotransferase-like (Major domain)"/>
    <property type="match status" value="1"/>
</dbReference>
<dbReference type="GO" id="GO:0009089">
    <property type="term" value="P:lysine biosynthetic process via diaminopimelate"/>
    <property type="evidence" value="ECO:0007669"/>
    <property type="project" value="UniProtKB-UniPathway"/>
</dbReference>
<evidence type="ECO:0000313" key="12">
    <source>
        <dbReference type="Proteomes" id="UP000319383"/>
    </source>
</evidence>
<evidence type="ECO:0000256" key="2">
    <source>
        <dbReference type="ARBA" id="ARBA00004982"/>
    </source>
</evidence>
<organism evidence="11 12">
    <name type="scientific">Symmachiella dynata</name>
    <dbReference type="NCBI Taxonomy" id="2527995"/>
    <lineage>
        <taxon>Bacteria</taxon>
        <taxon>Pseudomonadati</taxon>
        <taxon>Planctomycetota</taxon>
        <taxon>Planctomycetia</taxon>
        <taxon>Planctomycetales</taxon>
        <taxon>Planctomycetaceae</taxon>
        <taxon>Symmachiella</taxon>
    </lineage>
</organism>
<dbReference type="InterPro" id="IPR015421">
    <property type="entry name" value="PyrdxlP-dep_Trfase_major"/>
</dbReference>
<reference evidence="11 12" key="1">
    <citation type="submission" date="2019-02" db="EMBL/GenBank/DDBJ databases">
        <title>Deep-cultivation of Planctomycetes and their phenomic and genomic characterization uncovers novel biology.</title>
        <authorList>
            <person name="Wiegand S."/>
            <person name="Jogler M."/>
            <person name="Boedeker C."/>
            <person name="Pinto D."/>
            <person name="Vollmers J."/>
            <person name="Rivas-Marin E."/>
            <person name="Kohn T."/>
            <person name="Peeters S.H."/>
            <person name="Heuer A."/>
            <person name="Rast P."/>
            <person name="Oberbeckmann S."/>
            <person name="Bunk B."/>
            <person name="Jeske O."/>
            <person name="Meyerdierks A."/>
            <person name="Storesund J.E."/>
            <person name="Kallscheuer N."/>
            <person name="Luecker S."/>
            <person name="Lage O.M."/>
            <person name="Pohl T."/>
            <person name="Merkel B.J."/>
            <person name="Hornburger P."/>
            <person name="Mueller R.-W."/>
            <person name="Bruemmer F."/>
            <person name="Labrenz M."/>
            <person name="Spormann A.M."/>
            <person name="Op den Camp H."/>
            <person name="Overmann J."/>
            <person name="Amann R."/>
            <person name="Jetten M.S.M."/>
            <person name="Mascher T."/>
            <person name="Medema M.H."/>
            <person name="Devos D.P."/>
            <person name="Kaster A.-K."/>
            <person name="Ovreas L."/>
            <person name="Rohde M."/>
            <person name="Galperin M.Y."/>
            <person name="Jogler C."/>
        </authorList>
    </citation>
    <scope>NUCLEOTIDE SEQUENCE [LARGE SCALE GENOMIC DNA]</scope>
    <source>
        <strain evidence="11 12">Mal52</strain>
    </source>
</reference>
<evidence type="ECO:0000256" key="6">
    <source>
        <dbReference type="ARBA" id="ARBA00022679"/>
    </source>
</evidence>
<dbReference type="SUPFAM" id="SSF53383">
    <property type="entry name" value="PLP-dependent transferases"/>
    <property type="match status" value="1"/>
</dbReference>
<dbReference type="FunFam" id="3.40.640.10:FF:000099">
    <property type="entry name" value="LL-diaminopimelate aminotransferase, chloroplastic"/>
    <property type="match status" value="1"/>
</dbReference>
<dbReference type="PANTHER" id="PTHR43144">
    <property type="entry name" value="AMINOTRANSFERASE"/>
    <property type="match status" value="1"/>
</dbReference>
<gene>
    <name evidence="11" type="primary">dapL</name>
    <name evidence="11" type="ORF">Mal52_59330</name>
</gene>
<dbReference type="GO" id="GO:0010285">
    <property type="term" value="F:L,L-diaminopimelate aminotransferase activity"/>
    <property type="evidence" value="ECO:0007669"/>
    <property type="project" value="UniProtKB-EC"/>
</dbReference>
<comment type="cofactor">
    <cofactor evidence="1">
        <name>pyridoxal 5'-phosphate</name>
        <dbReference type="ChEBI" id="CHEBI:597326"/>
    </cofactor>
</comment>
<evidence type="ECO:0000259" key="10">
    <source>
        <dbReference type="Pfam" id="PF00155"/>
    </source>
</evidence>
<accession>A0A517ZY47</accession>
<proteinExistence type="inferred from homology"/>
<sequence>MATINENYSKLAAGYLFPEIGRRVSAFTQENPDANVIRLGIGDVTEPLPAACVAAMHKAVDDMSVRDSFRGYGPEQGYEFLRTAIVEHAFKPRGVEIAADEVFISDGSKCDTGNILDIFGADNTVAVMDPVYPVYVDTNVMAGRTGAAGKDGRYEGLVYVPVTAENDFVPSLPDEPVDLIYLCYPNNPTGTVASRETLKQWVDYARAHDAIIFFDAAYEAYITDPEIPHSIYEIEGARDVAIEFRSFSKNAGFTGTRCAYTVIPKELTGKTSTGEDQPIHPLWNRRHCTKFNGVSYPIQRAAEAVFTPEGQQQINELIQFYLTNAGLIREGLESAGITVYGGVNAPYVWLKTPGGAGSWDFFDQLLSKGHLVGTPGSGFGAAGEGYFRLSAFNSRENIEQAVERFQRVVG</sequence>
<name>A0A517ZY47_9PLAN</name>
<evidence type="ECO:0000256" key="4">
    <source>
        <dbReference type="ARBA" id="ARBA00018052"/>
    </source>
</evidence>
<dbReference type="Gene3D" id="3.90.1150.10">
    <property type="entry name" value="Aspartate Aminotransferase, domain 1"/>
    <property type="match status" value="1"/>
</dbReference>
<dbReference type="KEGG" id="sdyn:Mal52_59330"/>
<dbReference type="CDD" id="cd00609">
    <property type="entry name" value="AAT_like"/>
    <property type="match status" value="1"/>
</dbReference>
<dbReference type="InterPro" id="IPR019942">
    <property type="entry name" value="DapL/ALD1"/>
</dbReference>
<keyword evidence="12" id="KW-1185">Reference proteome</keyword>
<keyword evidence="7" id="KW-0663">Pyridoxal phosphate</keyword>
<dbReference type="RefSeq" id="WP_145380228.1">
    <property type="nucleotide sequence ID" value="NZ_CP036276.1"/>
</dbReference>
<keyword evidence="6 11" id="KW-0808">Transferase</keyword>
<dbReference type="InterPro" id="IPR015422">
    <property type="entry name" value="PyrdxlP-dep_Trfase_small"/>
</dbReference>
<dbReference type="Proteomes" id="UP000319383">
    <property type="component" value="Chromosome"/>
</dbReference>
<dbReference type="InterPro" id="IPR004839">
    <property type="entry name" value="Aminotransferase_I/II_large"/>
</dbReference>
<evidence type="ECO:0000256" key="1">
    <source>
        <dbReference type="ARBA" id="ARBA00001933"/>
    </source>
</evidence>
<comment type="catalytic activity">
    <reaction evidence="8">
        <text>(2S,6S)-2,6-diaminopimelate + 2-oxoglutarate = (S)-2,3,4,5-tetrahydrodipicolinate + L-glutamate + H2O + H(+)</text>
        <dbReference type="Rhea" id="RHEA:23988"/>
        <dbReference type="ChEBI" id="CHEBI:15377"/>
        <dbReference type="ChEBI" id="CHEBI:15378"/>
        <dbReference type="ChEBI" id="CHEBI:16810"/>
        <dbReference type="ChEBI" id="CHEBI:16845"/>
        <dbReference type="ChEBI" id="CHEBI:29985"/>
        <dbReference type="ChEBI" id="CHEBI:57609"/>
        <dbReference type="EC" id="2.6.1.83"/>
    </reaction>
</comment>
<protein>
    <recommendedName>
        <fullName evidence="4 9">LL-diaminopimelate aminotransferase</fullName>
        <ecNumber evidence="3 9">2.6.1.83</ecNumber>
    </recommendedName>
</protein>
<evidence type="ECO:0000256" key="5">
    <source>
        <dbReference type="ARBA" id="ARBA00022576"/>
    </source>
</evidence>
<evidence type="ECO:0000256" key="7">
    <source>
        <dbReference type="ARBA" id="ARBA00022898"/>
    </source>
</evidence>
<feature type="domain" description="Aminotransferase class I/classII large" evidence="10">
    <location>
        <begin position="35"/>
        <end position="405"/>
    </location>
</feature>
<evidence type="ECO:0000313" key="11">
    <source>
        <dbReference type="EMBL" id="QDU47403.1"/>
    </source>
</evidence>
<dbReference type="UniPathway" id="UPA00034">
    <property type="reaction ID" value="UER00466"/>
</dbReference>
<dbReference type="Pfam" id="PF00155">
    <property type="entry name" value="Aminotran_1_2"/>
    <property type="match status" value="1"/>
</dbReference>
<dbReference type="GO" id="GO:0030170">
    <property type="term" value="F:pyridoxal phosphate binding"/>
    <property type="evidence" value="ECO:0007669"/>
    <property type="project" value="UniProtKB-UniRule"/>
</dbReference>
<dbReference type="EMBL" id="CP036276">
    <property type="protein sequence ID" value="QDU47403.1"/>
    <property type="molecule type" value="Genomic_DNA"/>
</dbReference>
<dbReference type="AlphaFoldDB" id="A0A517ZY47"/>
<dbReference type="EC" id="2.6.1.83" evidence="3 9"/>
<evidence type="ECO:0000256" key="9">
    <source>
        <dbReference type="NCBIfam" id="TIGR03542"/>
    </source>
</evidence>
<comment type="pathway">
    <text evidence="2">Amino-acid biosynthesis; L-lysine biosynthesis via DAP pathway; LL-2,6-diaminopimelate from (S)-tetrahydrodipicolinate (aminotransferase route): step 1/1.</text>
</comment>
<dbReference type="NCBIfam" id="TIGR03542">
    <property type="entry name" value="DAPAT_plant"/>
    <property type="match status" value="1"/>
</dbReference>
<keyword evidence="5 11" id="KW-0032">Aminotransferase</keyword>
<dbReference type="InterPro" id="IPR015424">
    <property type="entry name" value="PyrdxlP-dep_Trfase"/>
</dbReference>
<dbReference type="HAMAP" id="MF_01642">
    <property type="entry name" value="DapL_aminotrans_1"/>
    <property type="match status" value="1"/>
</dbReference>